<organism evidence="2 3">
    <name type="scientific">Fusarium duplospermum</name>
    <dbReference type="NCBI Taxonomy" id="1325734"/>
    <lineage>
        <taxon>Eukaryota</taxon>
        <taxon>Fungi</taxon>
        <taxon>Dikarya</taxon>
        <taxon>Ascomycota</taxon>
        <taxon>Pezizomycotina</taxon>
        <taxon>Sordariomycetes</taxon>
        <taxon>Hypocreomycetidae</taxon>
        <taxon>Hypocreales</taxon>
        <taxon>Nectriaceae</taxon>
        <taxon>Fusarium</taxon>
        <taxon>Fusarium solani species complex</taxon>
    </lineage>
</organism>
<accession>A0A428PT16</accession>
<proteinExistence type="predicted"/>
<sequence length="105" mass="11583">MKQLPNTGINIPVQHQHPRPASTSPSSINILSWNNYNSASGRSSATRYAATLPLPLPRATQFEAQLEAPTFGHSYFALRSVEYLCSRSLGRRAASRKPHSLEHPS</sequence>
<evidence type="ECO:0000313" key="3">
    <source>
        <dbReference type="Proteomes" id="UP000288168"/>
    </source>
</evidence>
<dbReference type="AlphaFoldDB" id="A0A428PT16"/>
<gene>
    <name evidence="2" type="ORF">CEP54_009021</name>
</gene>
<comment type="caution">
    <text evidence="2">The sequence shown here is derived from an EMBL/GenBank/DDBJ whole genome shotgun (WGS) entry which is preliminary data.</text>
</comment>
<feature type="region of interest" description="Disordered" evidence="1">
    <location>
        <begin position="1"/>
        <end position="27"/>
    </location>
</feature>
<evidence type="ECO:0000313" key="2">
    <source>
        <dbReference type="EMBL" id="RSL56114.1"/>
    </source>
</evidence>
<evidence type="ECO:0000256" key="1">
    <source>
        <dbReference type="SAM" id="MobiDB-lite"/>
    </source>
</evidence>
<dbReference type="Proteomes" id="UP000288168">
    <property type="component" value="Unassembled WGS sequence"/>
</dbReference>
<protein>
    <submittedName>
        <fullName evidence="2">Uncharacterized protein</fullName>
    </submittedName>
</protein>
<reference evidence="2 3" key="1">
    <citation type="submission" date="2017-06" db="EMBL/GenBank/DDBJ databases">
        <title>Comparative genomic analysis of Ambrosia Fusariam Clade fungi.</title>
        <authorList>
            <person name="Stajich J.E."/>
            <person name="Carrillo J."/>
            <person name="Kijimoto T."/>
            <person name="Eskalen A."/>
            <person name="O'Donnell K."/>
            <person name="Kasson M."/>
        </authorList>
    </citation>
    <scope>NUCLEOTIDE SEQUENCE [LARGE SCALE GENOMIC DNA]</scope>
    <source>
        <strain evidence="2 3">NRRL62584</strain>
    </source>
</reference>
<keyword evidence="3" id="KW-1185">Reference proteome</keyword>
<dbReference type="EMBL" id="NKCI01000095">
    <property type="protein sequence ID" value="RSL56114.1"/>
    <property type="molecule type" value="Genomic_DNA"/>
</dbReference>
<name>A0A428PT16_9HYPO</name>